<dbReference type="OrthoDB" id="169052at2157"/>
<organism evidence="1 2">
    <name type="scientific">Natrinema altunense</name>
    <dbReference type="NCBI Taxonomy" id="222984"/>
    <lineage>
        <taxon>Archaea</taxon>
        <taxon>Methanobacteriati</taxon>
        <taxon>Methanobacteriota</taxon>
        <taxon>Stenosarchaea group</taxon>
        <taxon>Halobacteria</taxon>
        <taxon>Halobacteriales</taxon>
        <taxon>Natrialbaceae</taxon>
        <taxon>Natrinema</taxon>
    </lineage>
</organism>
<accession>A0A482XVE9</accession>
<protein>
    <recommendedName>
        <fullName evidence="3">HEAT repeat domain-containing protein</fullName>
    </recommendedName>
</protein>
<dbReference type="Pfam" id="PF13646">
    <property type="entry name" value="HEAT_2"/>
    <property type="match status" value="1"/>
</dbReference>
<evidence type="ECO:0000313" key="2">
    <source>
        <dbReference type="Proteomes" id="UP000292704"/>
    </source>
</evidence>
<dbReference type="STRING" id="222984.GCA_000731985_01378"/>
<dbReference type="Gene3D" id="1.25.10.10">
    <property type="entry name" value="Leucine-rich Repeat Variant"/>
    <property type="match status" value="2"/>
</dbReference>
<dbReference type="Proteomes" id="UP000292704">
    <property type="component" value="Unassembled WGS sequence"/>
</dbReference>
<gene>
    <name evidence="1" type="ORF">ELS17_11145</name>
</gene>
<dbReference type="SUPFAM" id="SSF48371">
    <property type="entry name" value="ARM repeat"/>
    <property type="match status" value="1"/>
</dbReference>
<sequence>MTDSDQPPTPDRLTDLLDDSEHEEVVAKLERIGGADADTRKRALRAVRTDAKERPSAFDGLAAPLATFLVDDDRAVRLTSAKLFVTLAASDSSVVLPVIDPLAERLADDEEFYYVRARCAEALGYVALEFPEEVSDPEILADLRIGLSFDEPEVRTKLAKALAYVALGDSSRLRHQVPSLAEHLDAELELVRYQLCTALVAVGCENPERMSEAESDLRERLDDESPYVRARAAEGLALGIRSEASIDPIPDLGRVDSGDDDPPAFLTDRVRFLRESLSDDAESVEALTGLGTVESIRDGTDDVVEAITSPDGAECQHCGLDLPESGPPMCPRCGAPH</sequence>
<dbReference type="RefSeq" id="WP_130170742.1">
    <property type="nucleotide sequence ID" value="NZ_SHMR01000005.1"/>
</dbReference>
<proteinExistence type="predicted"/>
<evidence type="ECO:0008006" key="3">
    <source>
        <dbReference type="Google" id="ProtNLM"/>
    </source>
</evidence>
<dbReference type="EMBL" id="SHMR01000005">
    <property type="protein sequence ID" value="RZH67419.1"/>
    <property type="molecule type" value="Genomic_DNA"/>
</dbReference>
<evidence type="ECO:0000313" key="1">
    <source>
        <dbReference type="EMBL" id="RZH67419.1"/>
    </source>
</evidence>
<reference evidence="1 2" key="1">
    <citation type="submission" date="2019-02" db="EMBL/GenBank/DDBJ databases">
        <title>Genome analysis provides insights into bioremediation potentialities and Haloocin production by Natrinema altunense strain 4.1R isolated from Chott Douz in Tunisian desert.</title>
        <authorList>
            <person name="Najjari A."/>
            <person name="Youssef N."/>
            <person name="Ben Dhia O."/>
            <person name="Ferjani R."/>
            <person name="El Hidri D."/>
            <person name="Ouzari H.I."/>
            <person name="Cherif A."/>
        </authorList>
    </citation>
    <scope>NUCLEOTIDE SEQUENCE [LARGE SCALE GENOMIC DNA]</scope>
    <source>
        <strain evidence="1 2">4.1R</strain>
    </source>
</reference>
<dbReference type="InterPro" id="IPR011989">
    <property type="entry name" value="ARM-like"/>
</dbReference>
<dbReference type="InterPro" id="IPR016024">
    <property type="entry name" value="ARM-type_fold"/>
</dbReference>
<name>A0A482XVE9_9EURY</name>
<dbReference type="AlphaFoldDB" id="A0A482XVE9"/>
<comment type="caution">
    <text evidence="1">The sequence shown here is derived from an EMBL/GenBank/DDBJ whole genome shotgun (WGS) entry which is preliminary data.</text>
</comment>